<sequence length="137" mass="15140">MNKGSCLCKSVQVEAEVISHNVGVCHCRMCRKWAGGSLLAVETSGVVNFKGEDNITSYKSSDWAQRGFCKNCGTHLFYHLLSNNQYIIPAGLFDSDAGFVLGHQIFIEEKPGYYNFAEKTKKMTGAEAFKAFSHDGD</sequence>
<name>A0A3B0VMD1_9ZZZZ</name>
<dbReference type="PROSITE" id="PS51891">
    <property type="entry name" value="CENP_V_GFA"/>
    <property type="match status" value="1"/>
</dbReference>
<dbReference type="GO" id="GO:0016846">
    <property type="term" value="F:carbon-sulfur lyase activity"/>
    <property type="evidence" value="ECO:0007669"/>
    <property type="project" value="InterPro"/>
</dbReference>
<dbReference type="SUPFAM" id="SSF51316">
    <property type="entry name" value="Mss4-like"/>
    <property type="match status" value="1"/>
</dbReference>
<feature type="domain" description="CENP-V/GFA" evidence="5">
    <location>
        <begin position="2"/>
        <end position="115"/>
    </location>
</feature>
<dbReference type="Pfam" id="PF04828">
    <property type="entry name" value="GFA"/>
    <property type="match status" value="1"/>
</dbReference>
<reference evidence="6" key="1">
    <citation type="submission" date="2018-06" db="EMBL/GenBank/DDBJ databases">
        <authorList>
            <person name="Zhirakovskaya E."/>
        </authorList>
    </citation>
    <scope>NUCLEOTIDE SEQUENCE</scope>
</reference>
<evidence type="ECO:0000256" key="1">
    <source>
        <dbReference type="ARBA" id="ARBA00005495"/>
    </source>
</evidence>
<accession>A0A3B0VMD1</accession>
<dbReference type="EMBL" id="UOEW01000026">
    <property type="protein sequence ID" value="VAW33316.1"/>
    <property type="molecule type" value="Genomic_DNA"/>
</dbReference>
<organism evidence="6">
    <name type="scientific">hydrothermal vent metagenome</name>
    <dbReference type="NCBI Taxonomy" id="652676"/>
    <lineage>
        <taxon>unclassified sequences</taxon>
        <taxon>metagenomes</taxon>
        <taxon>ecological metagenomes</taxon>
    </lineage>
</organism>
<gene>
    <name evidence="6" type="ORF">MNBD_GAMMA01-1032</name>
</gene>
<evidence type="ECO:0000259" key="5">
    <source>
        <dbReference type="PROSITE" id="PS51891"/>
    </source>
</evidence>
<protein>
    <submittedName>
        <fullName evidence="6">Gfa-like protein</fullName>
    </submittedName>
</protein>
<comment type="similarity">
    <text evidence="1">Belongs to the Gfa family.</text>
</comment>
<keyword evidence="3" id="KW-0862">Zinc</keyword>
<dbReference type="Gene3D" id="3.90.1590.10">
    <property type="entry name" value="glutathione-dependent formaldehyde- activating enzyme (gfa)"/>
    <property type="match status" value="1"/>
</dbReference>
<dbReference type="GO" id="GO:0046872">
    <property type="term" value="F:metal ion binding"/>
    <property type="evidence" value="ECO:0007669"/>
    <property type="project" value="UniProtKB-KW"/>
</dbReference>
<dbReference type="InterPro" id="IPR006913">
    <property type="entry name" value="CENP-V/GFA"/>
</dbReference>
<evidence type="ECO:0000256" key="4">
    <source>
        <dbReference type="ARBA" id="ARBA00023239"/>
    </source>
</evidence>
<keyword evidence="2" id="KW-0479">Metal-binding</keyword>
<dbReference type="InterPro" id="IPR011057">
    <property type="entry name" value="Mss4-like_sf"/>
</dbReference>
<dbReference type="AlphaFoldDB" id="A0A3B0VMD1"/>
<dbReference type="PANTHER" id="PTHR33337:SF40">
    <property type="entry name" value="CENP-V_GFA DOMAIN-CONTAINING PROTEIN-RELATED"/>
    <property type="match status" value="1"/>
</dbReference>
<evidence type="ECO:0000313" key="6">
    <source>
        <dbReference type="EMBL" id="VAW33316.1"/>
    </source>
</evidence>
<keyword evidence="4" id="KW-0456">Lyase</keyword>
<dbReference type="PANTHER" id="PTHR33337">
    <property type="entry name" value="GFA DOMAIN-CONTAINING PROTEIN"/>
    <property type="match status" value="1"/>
</dbReference>
<proteinExistence type="inferred from homology"/>
<evidence type="ECO:0000256" key="2">
    <source>
        <dbReference type="ARBA" id="ARBA00022723"/>
    </source>
</evidence>
<evidence type="ECO:0000256" key="3">
    <source>
        <dbReference type="ARBA" id="ARBA00022833"/>
    </source>
</evidence>